<dbReference type="InterPro" id="IPR023430">
    <property type="entry name" value="Pept_HybD-like_dom_sf"/>
</dbReference>
<dbReference type="CDD" id="cd06062">
    <property type="entry name" value="H2MP_MemB-H2up"/>
    <property type="match status" value="1"/>
</dbReference>
<keyword evidence="2 5" id="KW-0645">Protease</keyword>
<evidence type="ECO:0000256" key="4">
    <source>
        <dbReference type="ARBA" id="ARBA00022801"/>
    </source>
</evidence>
<proteinExistence type="inferred from homology"/>
<sequence length="164" mass="17673">MKAAHSILVLGIGNYLMADEGVGVHIAEALSMETLPPGVDVLDGGTGGFHLLEYLQSYSTIIMIDATLDNKPPGTIRLIKPRFAADFPRAMSTHDIGLKDLVGALQLLGSAPDIQLYVISIPSIQEQGVELTPIIKRKIPALLDLIRQHIHRILVDNNAVPVIA</sequence>
<comment type="caution">
    <text evidence="5">The sequence shown here is derived from an EMBL/GenBank/DDBJ whole genome shotgun (WGS) entry which is preliminary data.</text>
</comment>
<evidence type="ECO:0000313" key="6">
    <source>
        <dbReference type="Proteomes" id="UP000765802"/>
    </source>
</evidence>
<organism evidence="5 6">
    <name type="scientific">Flavihumibacter stibioxidans</name>
    <dbReference type="NCBI Taxonomy" id="1834163"/>
    <lineage>
        <taxon>Bacteria</taxon>
        <taxon>Pseudomonadati</taxon>
        <taxon>Bacteroidota</taxon>
        <taxon>Chitinophagia</taxon>
        <taxon>Chitinophagales</taxon>
        <taxon>Chitinophagaceae</taxon>
        <taxon>Flavihumibacter</taxon>
    </lineage>
</organism>
<dbReference type="Proteomes" id="UP000765802">
    <property type="component" value="Unassembled WGS sequence"/>
</dbReference>
<keyword evidence="4" id="KW-0378">Hydrolase</keyword>
<evidence type="ECO:0000256" key="1">
    <source>
        <dbReference type="ARBA" id="ARBA00006814"/>
    </source>
</evidence>
<evidence type="ECO:0000313" key="5">
    <source>
        <dbReference type="EMBL" id="MBC6490819.1"/>
    </source>
</evidence>
<dbReference type="PRINTS" id="PR00446">
    <property type="entry name" value="HYDRGNUPTAKE"/>
</dbReference>
<dbReference type="EMBL" id="MBUA01000012">
    <property type="protein sequence ID" value="MBC6490819.1"/>
    <property type="molecule type" value="Genomic_DNA"/>
</dbReference>
<dbReference type="NCBIfam" id="TIGR00072">
    <property type="entry name" value="hydrog_prot"/>
    <property type="match status" value="1"/>
</dbReference>
<dbReference type="Pfam" id="PF01750">
    <property type="entry name" value="HycI"/>
    <property type="match status" value="1"/>
</dbReference>
<comment type="similarity">
    <text evidence="1">Belongs to the peptidase A31 family.</text>
</comment>
<dbReference type="RefSeq" id="WP_187256170.1">
    <property type="nucleotide sequence ID" value="NZ_JBHULF010000014.1"/>
</dbReference>
<dbReference type="GO" id="GO:0008233">
    <property type="term" value="F:peptidase activity"/>
    <property type="evidence" value="ECO:0007669"/>
    <property type="project" value="UniProtKB-KW"/>
</dbReference>
<keyword evidence="3" id="KW-0064">Aspartyl protease</keyword>
<keyword evidence="6" id="KW-1185">Reference proteome</keyword>
<dbReference type="PANTHER" id="PTHR30302:SF1">
    <property type="entry name" value="HYDROGENASE 2 MATURATION PROTEASE"/>
    <property type="match status" value="1"/>
</dbReference>
<evidence type="ECO:0000256" key="2">
    <source>
        <dbReference type="ARBA" id="ARBA00022670"/>
    </source>
</evidence>
<reference evidence="5 6" key="1">
    <citation type="submission" date="2016-07" db="EMBL/GenBank/DDBJ databases">
        <title>Genome analysis of Flavihumibacter stibioxidans YS-17.</title>
        <authorList>
            <person name="Shi K."/>
            <person name="Han Y."/>
            <person name="Wang G."/>
        </authorList>
    </citation>
    <scope>NUCLEOTIDE SEQUENCE [LARGE SCALE GENOMIC DNA]</scope>
    <source>
        <strain evidence="5 6">YS-17</strain>
    </source>
</reference>
<protein>
    <submittedName>
        <fullName evidence="5">Hydrogenase maturation protease</fullName>
    </submittedName>
</protein>
<accession>A0ABR7M721</accession>
<dbReference type="Gene3D" id="3.40.50.1450">
    <property type="entry name" value="HybD-like"/>
    <property type="match status" value="1"/>
</dbReference>
<dbReference type="SUPFAM" id="SSF53163">
    <property type="entry name" value="HybD-like"/>
    <property type="match status" value="1"/>
</dbReference>
<gene>
    <name evidence="5" type="ORF">BC349_07225</name>
</gene>
<dbReference type="GO" id="GO:0006508">
    <property type="term" value="P:proteolysis"/>
    <property type="evidence" value="ECO:0007669"/>
    <property type="project" value="UniProtKB-KW"/>
</dbReference>
<evidence type="ECO:0000256" key="3">
    <source>
        <dbReference type="ARBA" id="ARBA00022750"/>
    </source>
</evidence>
<dbReference type="PANTHER" id="PTHR30302">
    <property type="entry name" value="HYDROGENASE 1 MATURATION PROTEASE"/>
    <property type="match status" value="1"/>
</dbReference>
<name>A0ABR7M721_9BACT</name>
<dbReference type="InterPro" id="IPR000671">
    <property type="entry name" value="Peptidase_A31"/>
</dbReference>